<gene>
    <name evidence="9" type="ORF">ANBU17_27550</name>
</gene>
<dbReference type="PANTHER" id="PTHR33799:SF1">
    <property type="entry name" value="PTS SYSTEM MANNOSE-SPECIFIC EIIAB COMPONENT-RELATED"/>
    <property type="match status" value="1"/>
</dbReference>
<comment type="subcellular location">
    <subcellularLocation>
        <location evidence="1">Cytoplasm</location>
    </subcellularLocation>
</comment>
<keyword evidence="2" id="KW-0813">Transport</keyword>
<dbReference type="InterPro" id="IPR004701">
    <property type="entry name" value="PTS_EIIA_man-typ"/>
</dbReference>
<dbReference type="Pfam" id="PF03610">
    <property type="entry name" value="EIIA-man"/>
    <property type="match status" value="1"/>
</dbReference>
<evidence type="ECO:0000256" key="2">
    <source>
        <dbReference type="ARBA" id="ARBA00022448"/>
    </source>
</evidence>
<keyword evidence="7" id="KW-0418">Kinase</keyword>
<evidence type="ECO:0000256" key="7">
    <source>
        <dbReference type="ARBA" id="ARBA00022777"/>
    </source>
</evidence>
<dbReference type="InterPro" id="IPR033887">
    <property type="entry name" value="PTS_IIA_man"/>
</dbReference>
<dbReference type="SUPFAM" id="SSF53062">
    <property type="entry name" value="PTS system fructose IIA component-like"/>
    <property type="match status" value="1"/>
</dbReference>
<reference evidence="9" key="1">
    <citation type="submission" date="2020-06" db="EMBL/GenBank/DDBJ databases">
        <title>Characterization of fructooligosaccharide metabolism and fructooligosaccharide-degrading enzymes in human commensal butyrate producers.</title>
        <authorList>
            <person name="Tanno H."/>
            <person name="Fujii T."/>
            <person name="Hirano K."/>
            <person name="Maeno S."/>
            <person name="Tonozuka T."/>
            <person name="Sakamoto M."/>
            <person name="Ohkuma M."/>
            <person name="Tochio T."/>
            <person name="Endo A."/>
        </authorList>
    </citation>
    <scope>NUCLEOTIDE SEQUENCE</scope>
    <source>
        <strain evidence="9">JCM 17466</strain>
    </source>
</reference>
<evidence type="ECO:0000256" key="5">
    <source>
        <dbReference type="ARBA" id="ARBA00022679"/>
    </source>
</evidence>
<evidence type="ECO:0000256" key="1">
    <source>
        <dbReference type="ARBA" id="ARBA00004496"/>
    </source>
</evidence>
<dbReference type="RefSeq" id="WP_201312049.1">
    <property type="nucleotide sequence ID" value="NZ_BLYI01000062.1"/>
</dbReference>
<keyword evidence="6" id="KW-0598">Phosphotransferase system</keyword>
<dbReference type="GO" id="GO:0016301">
    <property type="term" value="F:kinase activity"/>
    <property type="evidence" value="ECO:0007669"/>
    <property type="project" value="UniProtKB-KW"/>
</dbReference>
<keyword evidence="5" id="KW-0808">Transferase</keyword>
<keyword evidence="10" id="KW-1185">Reference proteome</keyword>
<feature type="domain" description="PTS EIIA type-4" evidence="8">
    <location>
        <begin position="1"/>
        <end position="124"/>
    </location>
</feature>
<dbReference type="GO" id="GO:0005737">
    <property type="term" value="C:cytoplasm"/>
    <property type="evidence" value="ECO:0007669"/>
    <property type="project" value="UniProtKB-SubCell"/>
</dbReference>
<dbReference type="CDD" id="cd00006">
    <property type="entry name" value="PTS_IIA_man"/>
    <property type="match status" value="1"/>
</dbReference>
<sequence length="130" mass="14001">MVGIAVISHGSLCEGILDSVSMVAGTMKQTESISLQPGENPDSYQNRVKRAVERLDTGDGVLVLVDLIGGTPFNTICMLSQELNIHIVTGMNLAMLITAALERTEDITMDMLAEKVEKAGAQGIRSLRRE</sequence>
<keyword evidence="4" id="KW-0762">Sugar transport</keyword>
<dbReference type="InterPro" id="IPR051471">
    <property type="entry name" value="Bacterial_PTS_sugar_comp"/>
</dbReference>
<keyword evidence="3" id="KW-0963">Cytoplasm</keyword>
<dbReference type="Proteomes" id="UP000613208">
    <property type="component" value="Unassembled WGS sequence"/>
</dbReference>
<organism evidence="9 10">
    <name type="scientific">Anaerostipes butyraticus</name>
    <dbReference type="NCBI Taxonomy" id="645466"/>
    <lineage>
        <taxon>Bacteria</taxon>
        <taxon>Bacillati</taxon>
        <taxon>Bacillota</taxon>
        <taxon>Clostridia</taxon>
        <taxon>Lachnospirales</taxon>
        <taxon>Lachnospiraceae</taxon>
        <taxon>Anaerostipes</taxon>
    </lineage>
</organism>
<dbReference type="AlphaFoldDB" id="A0A916VEH8"/>
<dbReference type="GO" id="GO:0009401">
    <property type="term" value="P:phosphoenolpyruvate-dependent sugar phosphotransferase system"/>
    <property type="evidence" value="ECO:0007669"/>
    <property type="project" value="UniProtKB-KW"/>
</dbReference>
<protein>
    <submittedName>
        <fullName evidence="9">PTS mannose transporter subunit IIAB</fullName>
    </submittedName>
</protein>
<dbReference type="PANTHER" id="PTHR33799">
    <property type="entry name" value="PTS PERMEASE-RELATED-RELATED"/>
    <property type="match status" value="1"/>
</dbReference>
<dbReference type="InterPro" id="IPR036662">
    <property type="entry name" value="PTS_EIIA_man-typ_sf"/>
</dbReference>
<name>A0A916VEH8_9FIRM</name>
<dbReference type="Gene3D" id="3.40.50.510">
    <property type="entry name" value="Phosphotransferase system, mannose-type IIA component"/>
    <property type="match status" value="1"/>
</dbReference>
<dbReference type="EMBL" id="BLYI01000062">
    <property type="protein sequence ID" value="GFO86408.1"/>
    <property type="molecule type" value="Genomic_DNA"/>
</dbReference>
<accession>A0A916VEH8</accession>
<evidence type="ECO:0000256" key="4">
    <source>
        <dbReference type="ARBA" id="ARBA00022597"/>
    </source>
</evidence>
<dbReference type="PROSITE" id="PS51096">
    <property type="entry name" value="PTS_EIIA_TYPE_4"/>
    <property type="match status" value="1"/>
</dbReference>
<comment type="caution">
    <text evidence="9">The sequence shown here is derived from an EMBL/GenBank/DDBJ whole genome shotgun (WGS) entry which is preliminary data.</text>
</comment>
<evidence type="ECO:0000256" key="6">
    <source>
        <dbReference type="ARBA" id="ARBA00022683"/>
    </source>
</evidence>
<evidence type="ECO:0000313" key="10">
    <source>
        <dbReference type="Proteomes" id="UP000613208"/>
    </source>
</evidence>
<evidence type="ECO:0000256" key="3">
    <source>
        <dbReference type="ARBA" id="ARBA00022490"/>
    </source>
</evidence>
<dbReference type="GO" id="GO:0016020">
    <property type="term" value="C:membrane"/>
    <property type="evidence" value="ECO:0007669"/>
    <property type="project" value="InterPro"/>
</dbReference>
<evidence type="ECO:0000313" key="9">
    <source>
        <dbReference type="EMBL" id="GFO86408.1"/>
    </source>
</evidence>
<evidence type="ECO:0000259" key="8">
    <source>
        <dbReference type="PROSITE" id="PS51096"/>
    </source>
</evidence>
<proteinExistence type="predicted"/>